<dbReference type="Proteomes" id="UP000323930">
    <property type="component" value="Unassembled WGS sequence"/>
</dbReference>
<gene>
    <name evidence="1" type="ORF">FUA24_09380</name>
</gene>
<dbReference type="RefSeq" id="WP_148541669.1">
    <property type="nucleotide sequence ID" value="NZ_VSDQ01000577.1"/>
</dbReference>
<dbReference type="InterPro" id="IPR045444">
    <property type="entry name" value="DUF6503"/>
</dbReference>
<dbReference type="AlphaFoldDB" id="A0A5D0I4B8"/>
<name>A0A5D0I4B8_9FLAO</name>
<reference evidence="1 2" key="1">
    <citation type="submission" date="2019-08" db="EMBL/GenBank/DDBJ databases">
        <title>Seonamhaeicola sediminis sp. nov., isolated from marine sediment.</title>
        <authorList>
            <person name="Cao W.R."/>
        </authorList>
    </citation>
    <scope>NUCLEOTIDE SEQUENCE [LARGE SCALE GENOMIC DNA]</scope>
    <source>
        <strain evidence="1 2">B011</strain>
    </source>
</reference>
<proteinExistence type="predicted"/>
<dbReference type="Pfam" id="PF20113">
    <property type="entry name" value="DUF6503"/>
    <property type="match status" value="1"/>
</dbReference>
<organism evidence="1 2">
    <name type="scientific">Seonamhaeicola marinus</name>
    <dbReference type="NCBI Taxonomy" id="1912246"/>
    <lineage>
        <taxon>Bacteria</taxon>
        <taxon>Pseudomonadati</taxon>
        <taxon>Bacteroidota</taxon>
        <taxon>Flavobacteriia</taxon>
        <taxon>Flavobacteriales</taxon>
        <taxon>Flavobacteriaceae</taxon>
    </lineage>
</organism>
<comment type="caution">
    <text evidence="1">The sequence shown here is derived from an EMBL/GenBank/DDBJ whole genome shotgun (WGS) entry which is preliminary data.</text>
</comment>
<evidence type="ECO:0000313" key="2">
    <source>
        <dbReference type="Proteomes" id="UP000323930"/>
    </source>
</evidence>
<dbReference type="OrthoDB" id="982433at2"/>
<protein>
    <submittedName>
        <fullName evidence="1">Deoxyribose-phosphate aldolase</fullName>
    </submittedName>
</protein>
<evidence type="ECO:0000313" key="1">
    <source>
        <dbReference type="EMBL" id="TYA78555.1"/>
    </source>
</evidence>
<keyword evidence="2" id="KW-1185">Reference proteome</keyword>
<dbReference type="EMBL" id="VSDQ01000577">
    <property type="protein sequence ID" value="TYA78555.1"/>
    <property type="molecule type" value="Genomic_DNA"/>
</dbReference>
<sequence>MLRRICLIVVLTSVLVNCKQEEKLTAKAIIDRAMEVSGGNKVSNSTIDFNFRNIHYTAYRNNGIFELGRIFIKENDTIVDWLTNIGFQRTINRELIKVADSMVPRYSASVNSVHYFSVLPYGLNDAAVNKNYISEVKIKGETYHKIRITFNEDGGGEDFDDVFLYYVNKENFKVDYLAYSYAEDHGIGLRFREAYNERIVKGIRFVDYNNYKSEGEAKLEDLETLFEANKLKLLSKIELKEVTVN</sequence>
<accession>A0A5D0I4B8</accession>